<dbReference type="STRING" id="356660.SAMN05444336_1175"/>
<dbReference type="InterPro" id="IPR020471">
    <property type="entry name" value="AKR"/>
</dbReference>
<dbReference type="Gene3D" id="3.20.20.100">
    <property type="entry name" value="NADP-dependent oxidoreductase domain"/>
    <property type="match status" value="1"/>
</dbReference>
<reference evidence="8 9" key="1">
    <citation type="submission" date="2016-10" db="EMBL/GenBank/DDBJ databases">
        <authorList>
            <person name="de Groot N.N."/>
        </authorList>
    </citation>
    <scope>NUCLEOTIDE SEQUENCE [LARGE SCALE GENOMIC DNA]</scope>
    <source>
        <strain evidence="8 9">DSM 17890</strain>
    </source>
</reference>
<evidence type="ECO:0000313" key="9">
    <source>
        <dbReference type="Proteomes" id="UP000199118"/>
    </source>
</evidence>
<dbReference type="GO" id="GO:1990002">
    <property type="term" value="F:methylglyoxal reductase (NADPH) (acetol producing) activity"/>
    <property type="evidence" value="ECO:0007669"/>
    <property type="project" value="TreeGrafter"/>
</dbReference>
<feature type="domain" description="NADP-dependent oxidoreductase" evidence="7">
    <location>
        <begin position="14"/>
        <end position="255"/>
    </location>
</feature>
<dbReference type="SUPFAM" id="SSF51430">
    <property type="entry name" value="NAD(P)-linked oxidoreductase"/>
    <property type="match status" value="1"/>
</dbReference>
<keyword evidence="3" id="KW-0560">Oxidoreductase</keyword>
<dbReference type="AlphaFoldDB" id="A0A1H3G5A8"/>
<dbReference type="RefSeq" id="WP_092685629.1">
    <property type="nucleotide sequence ID" value="NZ_FNMZ01000017.1"/>
</dbReference>
<evidence type="ECO:0000256" key="4">
    <source>
        <dbReference type="PIRSR" id="PIRSR000097-1"/>
    </source>
</evidence>
<dbReference type="PANTHER" id="PTHR43827">
    <property type="entry name" value="2,5-DIKETO-D-GLUCONIC ACID REDUCTASE"/>
    <property type="match status" value="1"/>
</dbReference>
<sequence length="274" mass="28595">MKTVTAGDARIPALGFGTWQLRGAEATDMVTRALSEGWRHVDTARMYGNEAEVGAGIRAASVPRDQVFLTTKIWPDDHAPDRLRAAAEDSIRTLGVGAPDMVLLHWPSKSVPLEETIPALCALARDGLAGHVGVSNFPRALLAQAVALADAPLAVNQVEYHPWLDQTPMLEALAGQGMALTAYVPLAKGKAAQDETLARIGAAHGVSGATACLAWLLARGAIAIPKTANPARLAENAAALDVTLTGAEIDEISALAIPDGRLVSGVNGIAPDWD</sequence>
<dbReference type="GO" id="GO:0051596">
    <property type="term" value="P:methylglyoxal catabolic process"/>
    <property type="evidence" value="ECO:0007669"/>
    <property type="project" value="TreeGrafter"/>
</dbReference>
<keyword evidence="2" id="KW-0521">NADP</keyword>
<organism evidence="8 9">
    <name type="scientific">Albimonas donghaensis</name>
    <dbReference type="NCBI Taxonomy" id="356660"/>
    <lineage>
        <taxon>Bacteria</taxon>
        <taxon>Pseudomonadati</taxon>
        <taxon>Pseudomonadota</taxon>
        <taxon>Alphaproteobacteria</taxon>
        <taxon>Rhodobacterales</taxon>
        <taxon>Paracoccaceae</taxon>
        <taxon>Albimonas</taxon>
    </lineage>
</organism>
<dbReference type="PROSITE" id="PS00063">
    <property type="entry name" value="ALDOKETO_REDUCTASE_3"/>
    <property type="match status" value="1"/>
</dbReference>
<name>A0A1H3G5A8_9RHOB</name>
<feature type="site" description="Lowers pKa of active site Tyr" evidence="6">
    <location>
        <position position="72"/>
    </location>
</feature>
<protein>
    <submittedName>
        <fullName evidence="8">Aldo/keto reductase</fullName>
    </submittedName>
</protein>
<dbReference type="InterPro" id="IPR036812">
    <property type="entry name" value="NAD(P)_OxRdtase_dom_sf"/>
</dbReference>
<evidence type="ECO:0000256" key="2">
    <source>
        <dbReference type="ARBA" id="ARBA00022857"/>
    </source>
</evidence>
<dbReference type="PIRSF" id="PIRSF000097">
    <property type="entry name" value="AKR"/>
    <property type="match status" value="1"/>
</dbReference>
<evidence type="ECO:0000259" key="7">
    <source>
        <dbReference type="Pfam" id="PF00248"/>
    </source>
</evidence>
<evidence type="ECO:0000256" key="3">
    <source>
        <dbReference type="ARBA" id="ARBA00023002"/>
    </source>
</evidence>
<dbReference type="Pfam" id="PF00248">
    <property type="entry name" value="Aldo_ket_red"/>
    <property type="match status" value="1"/>
</dbReference>
<dbReference type="PRINTS" id="PR00069">
    <property type="entry name" value="ALDKETRDTASE"/>
</dbReference>
<dbReference type="InterPro" id="IPR023210">
    <property type="entry name" value="NADP_OxRdtase_dom"/>
</dbReference>
<comment type="similarity">
    <text evidence="1">Belongs to the aldo/keto reductase family.</text>
</comment>
<dbReference type="EMBL" id="FNMZ01000017">
    <property type="protein sequence ID" value="SDX97868.1"/>
    <property type="molecule type" value="Genomic_DNA"/>
</dbReference>
<evidence type="ECO:0000256" key="5">
    <source>
        <dbReference type="PIRSR" id="PIRSR000097-2"/>
    </source>
</evidence>
<evidence type="ECO:0000256" key="1">
    <source>
        <dbReference type="ARBA" id="ARBA00007905"/>
    </source>
</evidence>
<keyword evidence="9" id="KW-1185">Reference proteome</keyword>
<feature type="binding site" evidence="5">
    <location>
        <position position="105"/>
    </location>
    <ligand>
        <name>substrate</name>
    </ligand>
</feature>
<dbReference type="OrthoDB" id="9768793at2"/>
<gene>
    <name evidence="8" type="ORF">SAMN05444336_1175</name>
</gene>
<evidence type="ECO:0000256" key="6">
    <source>
        <dbReference type="PIRSR" id="PIRSR000097-3"/>
    </source>
</evidence>
<dbReference type="InterPro" id="IPR018170">
    <property type="entry name" value="Aldo/ket_reductase_CS"/>
</dbReference>
<feature type="active site" description="Proton donor" evidence="4">
    <location>
        <position position="47"/>
    </location>
</feature>
<accession>A0A1H3G5A8</accession>
<evidence type="ECO:0000313" key="8">
    <source>
        <dbReference type="EMBL" id="SDX97868.1"/>
    </source>
</evidence>
<dbReference type="Proteomes" id="UP000199118">
    <property type="component" value="Unassembled WGS sequence"/>
</dbReference>
<proteinExistence type="inferred from homology"/>
<dbReference type="PANTHER" id="PTHR43827:SF3">
    <property type="entry name" value="NADP-DEPENDENT OXIDOREDUCTASE DOMAIN-CONTAINING PROTEIN"/>
    <property type="match status" value="1"/>
</dbReference>